<keyword evidence="4" id="KW-1185">Reference proteome</keyword>
<accession>A0A5J5BPL3</accession>
<sequence>MFLAFTYFTFYDMMAVGLTPSQHLAADGGSGSTTSALVAWTLRGIISSQLGDVEIMIKEPGFKGSVKDYVELSLGYGPGMIGISTAVLVGFSLLFFAVFALSVKVLNFQKR</sequence>
<organism evidence="3 4">
    <name type="scientific">Nyssa sinensis</name>
    <dbReference type="NCBI Taxonomy" id="561372"/>
    <lineage>
        <taxon>Eukaryota</taxon>
        <taxon>Viridiplantae</taxon>
        <taxon>Streptophyta</taxon>
        <taxon>Embryophyta</taxon>
        <taxon>Tracheophyta</taxon>
        <taxon>Spermatophyta</taxon>
        <taxon>Magnoliopsida</taxon>
        <taxon>eudicotyledons</taxon>
        <taxon>Gunneridae</taxon>
        <taxon>Pentapetalae</taxon>
        <taxon>asterids</taxon>
        <taxon>Cornales</taxon>
        <taxon>Nyssaceae</taxon>
        <taxon>Nyssa</taxon>
    </lineage>
</organism>
<dbReference type="OrthoDB" id="66620at2759"/>
<dbReference type="EMBL" id="CM018034">
    <property type="protein sequence ID" value="KAA8543737.1"/>
    <property type="molecule type" value="Genomic_DNA"/>
</dbReference>
<keyword evidence="1" id="KW-0813">Transport</keyword>
<evidence type="ECO:0000313" key="3">
    <source>
        <dbReference type="EMBL" id="KAA8543737.1"/>
    </source>
</evidence>
<dbReference type="AlphaFoldDB" id="A0A5J5BPL3"/>
<name>A0A5J5BPL3_9ASTE</name>
<evidence type="ECO:0000256" key="2">
    <source>
        <dbReference type="SAM" id="Phobius"/>
    </source>
</evidence>
<gene>
    <name evidence="3" type="ORF">F0562_022087</name>
</gene>
<protein>
    <submittedName>
        <fullName evidence="3">Uncharacterized protein</fullName>
    </submittedName>
</protein>
<keyword evidence="2" id="KW-1133">Transmembrane helix</keyword>
<proteinExistence type="predicted"/>
<evidence type="ECO:0000313" key="4">
    <source>
        <dbReference type="Proteomes" id="UP000325577"/>
    </source>
</evidence>
<reference evidence="3 4" key="1">
    <citation type="submission" date="2019-09" db="EMBL/GenBank/DDBJ databases">
        <title>A chromosome-level genome assembly of the Chinese tupelo Nyssa sinensis.</title>
        <authorList>
            <person name="Yang X."/>
            <person name="Kang M."/>
            <person name="Yang Y."/>
            <person name="Xiong H."/>
            <person name="Wang M."/>
            <person name="Zhang Z."/>
            <person name="Wang Z."/>
            <person name="Wu H."/>
            <person name="Ma T."/>
            <person name="Liu J."/>
            <person name="Xi Z."/>
        </authorList>
    </citation>
    <scope>NUCLEOTIDE SEQUENCE [LARGE SCALE GENOMIC DNA]</scope>
    <source>
        <strain evidence="3">J267</strain>
        <tissue evidence="3">Leaf</tissue>
    </source>
</reference>
<keyword evidence="2" id="KW-0812">Transmembrane</keyword>
<feature type="transmembrane region" description="Helical" evidence="2">
    <location>
        <begin position="80"/>
        <end position="103"/>
    </location>
</feature>
<evidence type="ECO:0000256" key="1">
    <source>
        <dbReference type="ARBA" id="ARBA00022448"/>
    </source>
</evidence>
<dbReference type="Proteomes" id="UP000325577">
    <property type="component" value="Linkage Group LG11"/>
</dbReference>
<dbReference type="PANTHER" id="PTHR19241">
    <property type="entry name" value="ATP-BINDING CASSETTE TRANSPORTER"/>
    <property type="match status" value="1"/>
</dbReference>
<keyword evidence="2" id="KW-0472">Membrane</keyword>